<sequence length="59" mass="6375">RGQHCAAAGRGQLLGSSDPAGSASRVAGTTGTRHQTTNQLYFCFTNVHVYRFYISSVRN</sequence>
<dbReference type="Proteomes" id="UP000694562">
    <property type="component" value="Unplaced"/>
</dbReference>
<keyword evidence="3" id="KW-1185">Reference proteome</keyword>
<proteinExistence type="predicted"/>
<dbReference type="Ensembl" id="ENSFTIT00000016056.1">
    <property type="protein sequence ID" value="ENSFTIP00000015405.1"/>
    <property type="gene ID" value="ENSFTIG00000010202.1"/>
</dbReference>
<evidence type="ECO:0000313" key="2">
    <source>
        <dbReference type="Ensembl" id="ENSFTIP00000015405.1"/>
    </source>
</evidence>
<name>A0A8C4UNG1_FALTI</name>
<protein>
    <submittedName>
        <fullName evidence="2">Uncharacterized protein</fullName>
    </submittedName>
</protein>
<evidence type="ECO:0000313" key="3">
    <source>
        <dbReference type="Proteomes" id="UP000694562"/>
    </source>
</evidence>
<reference evidence="2" key="1">
    <citation type="submission" date="2025-08" db="UniProtKB">
        <authorList>
            <consortium name="Ensembl"/>
        </authorList>
    </citation>
    <scope>IDENTIFICATION</scope>
</reference>
<feature type="region of interest" description="Disordered" evidence="1">
    <location>
        <begin position="1"/>
        <end position="31"/>
    </location>
</feature>
<reference evidence="2" key="2">
    <citation type="submission" date="2025-09" db="UniProtKB">
        <authorList>
            <consortium name="Ensembl"/>
        </authorList>
    </citation>
    <scope>IDENTIFICATION</scope>
</reference>
<dbReference type="OrthoDB" id="9838264at2759"/>
<dbReference type="AlphaFoldDB" id="A0A8C4UNG1"/>
<evidence type="ECO:0000256" key="1">
    <source>
        <dbReference type="SAM" id="MobiDB-lite"/>
    </source>
</evidence>
<accession>A0A8C4UNG1</accession>
<organism evidence="2 3">
    <name type="scientific">Falco tinnunculus</name>
    <name type="common">Common kestrel</name>
    <dbReference type="NCBI Taxonomy" id="100819"/>
    <lineage>
        <taxon>Eukaryota</taxon>
        <taxon>Metazoa</taxon>
        <taxon>Chordata</taxon>
        <taxon>Craniata</taxon>
        <taxon>Vertebrata</taxon>
        <taxon>Euteleostomi</taxon>
        <taxon>Archelosauria</taxon>
        <taxon>Archosauria</taxon>
        <taxon>Dinosauria</taxon>
        <taxon>Saurischia</taxon>
        <taxon>Theropoda</taxon>
        <taxon>Coelurosauria</taxon>
        <taxon>Aves</taxon>
        <taxon>Neognathae</taxon>
        <taxon>Neoaves</taxon>
        <taxon>Telluraves</taxon>
        <taxon>Australaves</taxon>
        <taxon>Falconiformes</taxon>
        <taxon>Falconidae</taxon>
        <taxon>Falco</taxon>
    </lineage>
</organism>